<protein>
    <submittedName>
        <fullName evidence="7">3-keto-steroid reductase</fullName>
    </submittedName>
</protein>
<reference evidence="7 8" key="1">
    <citation type="submission" date="2023-08" db="EMBL/GenBank/DDBJ databases">
        <authorList>
            <person name="Palmer J.M."/>
        </authorList>
    </citation>
    <scope>NUCLEOTIDE SEQUENCE [LARGE SCALE GENOMIC DNA]</scope>
    <source>
        <strain evidence="7 8">TWF481</strain>
    </source>
</reference>
<evidence type="ECO:0000256" key="5">
    <source>
        <dbReference type="ARBA" id="ARBA00023098"/>
    </source>
</evidence>
<proteinExistence type="inferred from homology"/>
<name>A0AAV9WBR3_9PEZI</name>
<dbReference type="PANTHER" id="PTHR43647">
    <property type="entry name" value="DEHYDROGENASE"/>
    <property type="match status" value="1"/>
</dbReference>
<dbReference type="Proteomes" id="UP001370758">
    <property type="component" value="Unassembled WGS sequence"/>
</dbReference>
<dbReference type="AlphaFoldDB" id="A0AAV9WBR3"/>
<evidence type="ECO:0000313" key="8">
    <source>
        <dbReference type="Proteomes" id="UP001370758"/>
    </source>
</evidence>
<comment type="caution">
    <text evidence="7">The sequence shown here is derived from an EMBL/GenBank/DDBJ whole genome shotgun (WGS) entry which is preliminary data.</text>
</comment>
<evidence type="ECO:0000313" key="7">
    <source>
        <dbReference type="EMBL" id="KAK6505295.1"/>
    </source>
</evidence>
<accession>A0AAV9WBR3</accession>
<sequence>MDPNCAPTVALITGANSGLGYAIACRLIVEFFAPRTDGYPAVASDDSTLVVCLATRSVEKAHSAIASINIFLSSRLPEAVRSRLQLAHVVMDLSSPTSVIAAATELRKKYHRIHYVFCNAAVVPFVRIDWSMAAKQMATDFIGALTVPRYKIQGVGWLTKIHPHGSHATEVPPELGAAFAANVFGHYYLLHEIMETLHMSPAAPGVPSRIIWVGSIESNPLTFDIDDIQGIKSTQPYESSKTLTDILVLGSYLPEAGEYFRSYTTIPSPRNPITSAESHPPIFLIAHPGIVSTTIVAIPWWQTYAKNVGFWLCRAFGSPWHCIDPFVGANAPVWLALSPHVDLIKGRKWGSACLWGNREMVLETQVDSDIAAHSAQLWSQMETLRKLWKARLEPQG</sequence>
<keyword evidence="4" id="KW-0560">Oxidoreductase</keyword>
<dbReference type="GO" id="GO:0005811">
    <property type="term" value="C:lipid droplet"/>
    <property type="evidence" value="ECO:0007669"/>
    <property type="project" value="TreeGrafter"/>
</dbReference>
<dbReference type="InterPro" id="IPR036291">
    <property type="entry name" value="NAD(P)-bd_dom_sf"/>
</dbReference>
<keyword evidence="1" id="KW-0444">Lipid biosynthesis</keyword>
<dbReference type="PANTHER" id="PTHR43647:SF1">
    <property type="entry name" value="3-KETO-STEROID REDUCTASE ERG27"/>
    <property type="match status" value="1"/>
</dbReference>
<organism evidence="7 8">
    <name type="scientific">Arthrobotrys musiformis</name>
    <dbReference type="NCBI Taxonomy" id="47236"/>
    <lineage>
        <taxon>Eukaryota</taxon>
        <taxon>Fungi</taxon>
        <taxon>Dikarya</taxon>
        <taxon>Ascomycota</taxon>
        <taxon>Pezizomycotina</taxon>
        <taxon>Orbiliomycetes</taxon>
        <taxon>Orbiliales</taxon>
        <taxon>Orbiliaceae</taxon>
        <taxon>Arthrobotrys</taxon>
    </lineage>
</organism>
<evidence type="ECO:0000256" key="3">
    <source>
        <dbReference type="ARBA" id="ARBA00022955"/>
    </source>
</evidence>
<dbReference type="Gene3D" id="3.40.50.720">
    <property type="entry name" value="NAD(P)-binding Rossmann-like Domain"/>
    <property type="match status" value="1"/>
</dbReference>
<evidence type="ECO:0000256" key="2">
    <source>
        <dbReference type="ARBA" id="ARBA00022857"/>
    </source>
</evidence>
<dbReference type="GO" id="GO:0005789">
    <property type="term" value="C:endoplasmic reticulum membrane"/>
    <property type="evidence" value="ECO:0007669"/>
    <property type="project" value="TreeGrafter"/>
</dbReference>
<evidence type="ECO:0000256" key="1">
    <source>
        <dbReference type="ARBA" id="ARBA00022516"/>
    </source>
</evidence>
<comment type="similarity">
    <text evidence="6">Belongs to the short-chain dehydrogenases/reductases (SDR) family. ERG27 subfamily.</text>
</comment>
<evidence type="ECO:0000256" key="6">
    <source>
        <dbReference type="ARBA" id="ARBA00023593"/>
    </source>
</evidence>
<dbReference type="GO" id="GO:0000253">
    <property type="term" value="F:3-beta-hydroxysteroid 3-dehydrogenase (NADP+) activity"/>
    <property type="evidence" value="ECO:0007669"/>
    <property type="project" value="TreeGrafter"/>
</dbReference>
<keyword evidence="8" id="KW-1185">Reference proteome</keyword>
<keyword evidence="5" id="KW-0443">Lipid metabolism</keyword>
<dbReference type="GO" id="GO:0006696">
    <property type="term" value="P:ergosterol biosynthetic process"/>
    <property type="evidence" value="ECO:0007669"/>
    <property type="project" value="TreeGrafter"/>
</dbReference>
<evidence type="ECO:0000256" key="4">
    <source>
        <dbReference type="ARBA" id="ARBA00023002"/>
    </source>
</evidence>
<dbReference type="SUPFAM" id="SSF51735">
    <property type="entry name" value="NAD(P)-binding Rossmann-fold domains"/>
    <property type="match status" value="1"/>
</dbReference>
<dbReference type="EMBL" id="JAVHJL010000004">
    <property type="protein sequence ID" value="KAK6505295.1"/>
    <property type="molecule type" value="Genomic_DNA"/>
</dbReference>
<dbReference type="InterPro" id="IPR051593">
    <property type="entry name" value="Ergosterol_Biosynth_ERG27"/>
</dbReference>
<keyword evidence="3" id="KW-0752">Steroid biosynthesis</keyword>
<dbReference type="GO" id="GO:0005741">
    <property type="term" value="C:mitochondrial outer membrane"/>
    <property type="evidence" value="ECO:0007669"/>
    <property type="project" value="TreeGrafter"/>
</dbReference>
<keyword evidence="2" id="KW-0521">NADP</keyword>
<gene>
    <name evidence="7" type="primary">ERG27</name>
    <name evidence="7" type="ORF">TWF481_007202</name>
</gene>